<comment type="caution">
    <text evidence="6">The sequence shown here is derived from an EMBL/GenBank/DDBJ whole genome shotgun (WGS) entry which is preliminary data.</text>
</comment>
<dbReference type="OrthoDB" id="119203at2"/>
<evidence type="ECO:0000256" key="1">
    <source>
        <dbReference type="ARBA" id="ARBA00009437"/>
    </source>
</evidence>
<dbReference type="Pfam" id="PF00126">
    <property type="entry name" value="HTH_1"/>
    <property type="match status" value="1"/>
</dbReference>
<dbReference type="Gene3D" id="3.40.190.290">
    <property type="match status" value="1"/>
</dbReference>
<dbReference type="GO" id="GO:0003700">
    <property type="term" value="F:DNA-binding transcription factor activity"/>
    <property type="evidence" value="ECO:0007669"/>
    <property type="project" value="InterPro"/>
</dbReference>
<evidence type="ECO:0000313" key="7">
    <source>
        <dbReference type="Proteomes" id="UP000294567"/>
    </source>
</evidence>
<dbReference type="PANTHER" id="PTHR30126:SF64">
    <property type="entry name" value="HTH-TYPE TRANSCRIPTIONAL REGULATOR CITR"/>
    <property type="match status" value="1"/>
</dbReference>
<evidence type="ECO:0000259" key="5">
    <source>
        <dbReference type="PROSITE" id="PS50931"/>
    </source>
</evidence>
<dbReference type="PANTHER" id="PTHR30126">
    <property type="entry name" value="HTH-TYPE TRANSCRIPTIONAL REGULATOR"/>
    <property type="match status" value="1"/>
</dbReference>
<protein>
    <submittedName>
        <fullName evidence="6">DNA-binding transcriptional LysR family regulator</fullName>
    </submittedName>
</protein>
<name>A0A4R3KS38_9FIRM</name>
<dbReference type="SUPFAM" id="SSF53850">
    <property type="entry name" value="Periplasmic binding protein-like II"/>
    <property type="match status" value="1"/>
</dbReference>
<evidence type="ECO:0000313" key="6">
    <source>
        <dbReference type="EMBL" id="TCS87514.1"/>
    </source>
</evidence>
<organism evidence="6 7">
    <name type="scientific">Keratinibaculum paraultunense</name>
    <dbReference type="NCBI Taxonomy" id="1278232"/>
    <lineage>
        <taxon>Bacteria</taxon>
        <taxon>Bacillati</taxon>
        <taxon>Bacillota</taxon>
        <taxon>Tissierellia</taxon>
        <taxon>Tissierellales</taxon>
        <taxon>Tepidimicrobiaceae</taxon>
        <taxon>Keratinibaculum</taxon>
    </lineage>
</organism>
<evidence type="ECO:0000256" key="4">
    <source>
        <dbReference type="ARBA" id="ARBA00023163"/>
    </source>
</evidence>
<keyword evidence="2" id="KW-0805">Transcription regulation</keyword>
<dbReference type="RefSeq" id="WP_132028947.1">
    <property type="nucleotide sequence ID" value="NZ_CP068564.1"/>
</dbReference>
<dbReference type="NCBIfam" id="NF040786">
    <property type="entry name" value="LysR_Sec_metab"/>
    <property type="match status" value="1"/>
</dbReference>
<keyword evidence="3 6" id="KW-0238">DNA-binding</keyword>
<dbReference type="SUPFAM" id="SSF46785">
    <property type="entry name" value="Winged helix' DNA-binding domain"/>
    <property type="match status" value="1"/>
</dbReference>
<gene>
    <name evidence="6" type="ORF">EDD65_11177</name>
</gene>
<dbReference type="InterPro" id="IPR005119">
    <property type="entry name" value="LysR_subst-bd"/>
</dbReference>
<keyword evidence="7" id="KW-1185">Reference proteome</keyword>
<dbReference type="EMBL" id="SMAE01000011">
    <property type="protein sequence ID" value="TCS87514.1"/>
    <property type="molecule type" value="Genomic_DNA"/>
</dbReference>
<dbReference type="InterPro" id="IPR000847">
    <property type="entry name" value="LysR_HTH_N"/>
</dbReference>
<keyword evidence="4" id="KW-0804">Transcription</keyword>
<dbReference type="FunFam" id="1.10.10.10:FF:000001">
    <property type="entry name" value="LysR family transcriptional regulator"/>
    <property type="match status" value="1"/>
</dbReference>
<evidence type="ECO:0000256" key="2">
    <source>
        <dbReference type="ARBA" id="ARBA00023015"/>
    </source>
</evidence>
<sequence>MDFRQLETFIEVANLKSFSRAAEKLFITQPTVTNHIQNLEKELGTILINRSGKNISLTEAGKLFYKYAVNIINCCEMAKFDLASYKGRIQGHINIYSSSIPRKYILPNILLKFFNEYPDVTFSILDEDSKNVTNSIINGNTDFGIVGAKYPHNNLNYLELMKDRLVIITPNNSKFNKPNYSILTLDEVLEQKILIREKGSGTRNLLENKLNTIGINIKDLDIIAYIEDTETIKELVHLGAGISFISEKAVVDDVKLNKYKVYYLKDLDLSRKFYFVYHNKRQLSPLNETFKNFILNYIKSYE</sequence>
<accession>A0A4R3KS38</accession>
<reference evidence="6 7" key="1">
    <citation type="submission" date="2019-03" db="EMBL/GenBank/DDBJ databases">
        <title>Genomic Encyclopedia of Type Strains, Phase IV (KMG-IV): sequencing the most valuable type-strain genomes for metagenomic binning, comparative biology and taxonomic classification.</title>
        <authorList>
            <person name="Goeker M."/>
        </authorList>
    </citation>
    <scope>NUCLEOTIDE SEQUENCE [LARGE SCALE GENOMIC DNA]</scope>
    <source>
        <strain evidence="6 7">DSM 26752</strain>
    </source>
</reference>
<comment type="similarity">
    <text evidence="1">Belongs to the LysR transcriptional regulatory family.</text>
</comment>
<dbReference type="PRINTS" id="PR00039">
    <property type="entry name" value="HTHLYSR"/>
</dbReference>
<dbReference type="Gene3D" id="1.10.10.10">
    <property type="entry name" value="Winged helix-like DNA-binding domain superfamily/Winged helix DNA-binding domain"/>
    <property type="match status" value="1"/>
</dbReference>
<dbReference type="GO" id="GO:0000976">
    <property type="term" value="F:transcription cis-regulatory region binding"/>
    <property type="evidence" value="ECO:0007669"/>
    <property type="project" value="TreeGrafter"/>
</dbReference>
<dbReference type="AlphaFoldDB" id="A0A4R3KS38"/>
<dbReference type="Pfam" id="PF03466">
    <property type="entry name" value="LysR_substrate"/>
    <property type="match status" value="1"/>
</dbReference>
<proteinExistence type="inferred from homology"/>
<dbReference type="PROSITE" id="PS50931">
    <property type="entry name" value="HTH_LYSR"/>
    <property type="match status" value="1"/>
</dbReference>
<dbReference type="Proteomes" id="UP000294567">
    <property type="component" value="Unassembled WGS sequence"/>
</dbReference>
<evidence type="ECO:0000256" key="3">
    <source>
        <dbReference type="ARBA" id="ARBA00023125"/>
    </source>
</evidence>
<feature type="domain" description="HTH lysR-type" evidence="5">
    <location>
        <begin position="1"/>
        <end position="58"/>
    </location>
</feature>
<dbReference type="InterPro" id="IPR036390">
    <property type="entry name" value="WH_DNA-bd_sf"/>
</dbReference>
<dbReference type="InterPro" id="IPR036388">
    <property type="entry name" value="WH-like_DNA-bd_sf"/>
</dbReference>
<dbReference type="InterPro" id="IPR047788">
    <property type="entry name" value="LysR-like_Sec_metab"/>
</dbReference>